<protein>
    <recommendedName>
        <fullName evidence="5">ATP-binding protein</fullName>
    </recommendedName>
</protein>
<reference evidence="2" key="3">
    <citation type="submission" date="2023-10" db="EMBL/GenBank/DDBJ databases">
        <title>Genome of Potential pathogenic bacteria in Crohn's disease.</title>
        <authorList>
            <person name="Rodriguez-Palacios A."/>
        </authorList>
    </citation>
    <scope>NUCLEOTIDE SEQUENCE</scope>
    <source>
        <strain evidence="2">CavFT-hAR11</strain>
    </source>
</reference>
<dbReference type="Gene3D" id="3.40.50.300">
    <property type="entry name" value="P-loop containing nucleotide triphosphate hydrolases"/>
    <property type="match status" value="1"/>
</dbReference>
<evidence type="ECO:0000313" key="4">
    <source>
        <dbReference type="Proteomes" id="UP000283713"/>
    </source>
</evidence>
<dbReference type="AlphaFoldDB" id="A0A414Y4F9"/>
<accession>A0A414Y4F9</accession>
<evidence type="ECO:0008006" key="5">
    <source>
        <dbReference type="Google" id="ProtNLM"/>
    </source>
</evidence>
<dbReference type="Proteomes" id="UP001199363">
    <property type="component" value="Unassembled WGS sequence"/>
</dbReference>
<gene>
    <name evidence="3" type="ORF">DW193_06815</name>
    <name evidence="1" type="ORF">LI282_19830</name>
    <name evidence="2" type="ORF">RVH43_16115</name>
</gene>
<evidence type="ECO:0000313" key="2">
    <source>
        <dbReference type="EMBL" id="MDU0242105.1"/>
    </source>
</evidence>
<proteinExistence type="predicted"/>
<dbReference type="EMBL" id="QRKA01000008">
    <property type="protein sequence ID" value="RHH81078.1"/>
    <property type="molecule type" value="Genomic_DNA"/>
</dbReference>
<dbReference type="SUPFAM" id="SSF52540">
    <property type="entry name" value="P-loop containing nucleoside triphosphate hydrolases"/>
    <property type="match status" value="1"/>
</dbReference>
<organism evidence="3 4">
    <name type="scientific">Phocaeicola vulgatus</name>
    <name type="common">Bacteroides vulgatus</name>
    <dbReference type="NCBI Taxonomy" id="821"/>
    <lineage>
        <taxon>Bacteria</taxon>
        <taxon>Pseudomonadati</taxon>
        <taxon>Bacteroidota</taxon>
        <taxon>Bacteroidia</taxon>
        <taxon>Bacteroidales</taxon>
        <taxon>Bacteroidaceae</taxon>
        <taxon>Phocaeicola</taxon>
    </lineage>
</organism>
<dbReference type="EMBL" id="JAJCQG010000095">
    <property type="protein sequence ID" value="MCB7283269.1"/>
    <property type="molecule type" value="Genomic_DNA"/>
</dbReference>
<dbReference type="InterPro" id="IPR027417">
    <property type="entry name" value="P-loop_NTPase"/>
</dbReference>
<dbReference type="Proteomes" id="UP000283713">
    <property type="component" value="Unassembled WGS sequence"/>
</dbReference>
<reference evidence="3 4" key="1">
    <citation type="submission" date="2018-08" db="EMBL/GenBank/DDBJ databases">
        <title>A genome reference for cultivated species of the human gut microbiota.</title>
        <authorList>
            <person name="Zou Y."/>
            <person name="Xue W."/>
            <person name="Luo G."/>
        </authorList>
    </citation>
    <scope>NUCLEOTIDE SEQUENCE [LARGE SCALE GENOMIC DNA]</scope>
    <source>
        <strain evidence="3 4">AM16-6</strain>
    </source>
</reference>
<comment type="caution">
    <text evidence="3">The sequence shown here is derived from an EMBL/GenBank/DDBJ whole genome shotgun (WGS) entry which is preliminary data.</text>
</comment>
<reference evidence="1" key="2">
    <citation type="submission" date="2021-10" db="EMBL/GenBank/DDBJ databases">
        <title>Collection of gut derived symbiotic bacterial strains cultured from healthy donors.</title>
        <authorList>
            <person name="Lin H."/>
            <person name="Littmann E."/>
            <person name="Kohout C."/>
            <person name="Pamer E.G."/>
        </authorList>
    </citation>
    <scope>NUCLEOTIDE SEQUENCE</scope>
    <source>
        <strain evidence="1">DFI.1.167</strain>
    </source>
</reference>
<evidence type="ECO:0000313" key="3">
    <source>
        <dbReference type="EMBL" id="RHH81078.1"/>
    </source>
</evidence>
<sequence length="212" mass="24399">MAMMRLTREDFQHAISEARKNDDDYASIPFRFGIPNAKEALIAGLEEVMHHKVEWLADYDQIVNWLTDNQGKGLLLIGPPGVGKSEICMKVIPLIFRMALHKVFSRYQATELCNEATYRSSLRQRFIAIDDFGIEGTFYDYGNSHIVFSEIVDGIEKHGTLLVTNTNLTLEEIKTKYGLRTFDRLRANMHVVVIREKSLRGKYEKDINIDIQ</sequence>
<name>A0A414Y4F9_PHOVU</name>
<evidence type="ECO:0000313" key="1">
    <source>
        <dbReference type="EMBL" id="MCB7283269.1"/>
    </source>
</evidence>
<dbReference type="RefSeq" id="WP_075317187.1">
    <property type="nucleotide sequence ID" value="NZ_CAXSNX010000021.1"/>
</dbReference>
<dbReference type="EMBL" id="JAWDET010000006">
    <property type="protein sequence ID" value="MDU0242105.1"/>
    <property type="molecule type" value="Genomic_DNA"/>
</dbReference>
<dbReference type="Proteomes" id="UP001181239">
    <property type="component" value="Unassembled WGS sequence"/>
</dbReference>